<keyword evidence="2" id="KW-1185">Reference proteome</keyword>
<dbReference type="AlphaFoldDB" id="A0A517YN16"/>
<accession>A0A517YN16</accession>
<protein>
    <submittedName>
        <fullName evidence="1">Uncharacterized protein</fullName>
    </submittedName>
</protein>
<evidence type="ECO:0000313" key="2">
    <source>
        <dbReference type="Proteomes" id="UP000315017"/>
    </source>
</evidence>
<name>A0A517YN16_9BACT</name>
<evidence type="ECO:0000313" key="1">
    <source>
        <dbReference type="EMBL" id="QDU31617.1"/>
    </source>
</evidence>
<proteinExistence type="predicted"/>
<dbReference type="Proteomes" id="UP000315017">
    <property type="component" value="Chromosome"/>
</dbReference>
<gene>
    <name evidence="1" type="ORF">ETAA8_67770</name>
</gene>
<sequence>MGLGTSYRVIRYNSLCIIPTFLNPLRFAGFVFGLPQSGGVHSWVACAAARCWLKELDRQAALSELPAISATGQFGSLSGEIHLQLAATGLYSRALSTAHLPESSPGVLFDE</sequence>
<reference evidence="1 2" key="1">
    <citation type="submission" date="2019-02" db="EMBL/GenBank/DDBJ databases">
        <title>Deep-cultivation of Planctomycetes and their phenomic and genomic characterization uncovers novel biology.</title>
        <authorList>
            <person name="Wiegand S."/>
            <person name="Jogler M."/>
            <person name="Boedeker C."/>
            <person name="Pinto D."/>
            <person name="Vollmers J."/>
            <person name="Rivas-Marin E."/>
            <person name="Kohn T."/>
            <person name="Peeters S.H."/>
            <person name="Heuer A."/>
            <person name="Rast P."/>
            <person name="Oberbeckmann S."/>
            <person name="Bunk B."/>
            <person name="Jeske O."/>
            <person name="Meyerdierks A."/>
            <person name="Storesund J.E."/>
            <person name="Kallscheuer N."/>
            <person name="Luecker S."/>
            <person name="Lage O.M."/>
            <person name="Pohl T."/>
            <person name="Merkel B.J."/>
            <person name="Hornburger P."/>
            <person name="Mueller R.-W."/>
            <person name="Bruemmer F."/>
            <person name="Labrenz M."/>
            <person name="Spormann A.M."/>
            <person name="Op den Camp H."/>
            <person name="Overmann J."/>
            <person name="Amann R."/>
            <person name="Jetten M.S.M."/>
            <person name="Mascher T."/>
            <person name="Medema M.H."/>
            <person name="Devos D.P."/>
            <person name="Kaster A.-K."/>
            <person name="Ovreas L."/>
            <person name="Rohde M."/>
            <person name="Galperin M.Y."/>
            <person name="Jogler C."/>
        </authorList>
    </citation>
    <scope>NUCLEOTIDE SEQUENCE [LARGE SCALE GENOMIC DNA]</scope>
    <source>
        <strain evidence="1 2">ETA_A8</strain>
    </source>
</reference>
<dbReference type="KEGG" id="aagg:ETAA8_67770"/>
<dbReference type="EMBL" id="CP036274">
    <property type="protein sequence ID" value="QDU31617.1"/>
    <property type="molecule type" value="Genomic_DNA"/>
</dbReference>
<organism evidence="1 2">
    <name type="scientific">Anatilimnocola aggregata</name>
    <dbReference type="NCBI Taxonomy" id="2528021"/>
    <lineage>
        <taxon>Bacteria</taxon>
        <taxon>Pseudomonadati</taxon>
        <taxon>Planctomycetota</taxon>
        <taxon>Planctomycetia</taxon>
        <taxon>Pirellulales</taxon>
        <taxon>Pirellulaceae</taxon>
        <taxon>Anatilimnocola</taxon>
    </lineage>
</organism>